<gene>
    <name evidence="1" type="ORF">QQZ08_002655</name>
</gene>
<sequence>MSLCELCLSLDLGAISRSDVMRRFGVSEAFPANHDLFYCTVKDTEFEDGGKHLLIPYHKSLESLQANAKYCDLCRLVQHSVDTVLENMRKANNHDYEYPLSGYELWIADIDSIDGFQVLGFHDKQDSRGFTQYQLMGGFGLCVEDGENIEHSLIR</sequence>
<protein>
    <submittedName>
        <fullName evidence="1">Uncharacterized protein</fullName>
    </submittedName>
</protein>
<proteinExistence type="predicted"/>
<reference evidence="1 2" key="1">
    <citation type="journal article" date="2025" name="Microbiol. Resour. Announc.">
        <title>Draft genome sequences for Neonectria magnoliae and Neonectria punicea, canker pathogens of Liriodendron tulipifera and Acer saccharum in West Virginia.</title>
        <authorList>
            <person name="Petronek H.M."/>
            <person name="Kasson M.T."/>
            <person name="Metheny A.M."/>
            <person name="Stauder C.M."/>
            <person name="Lovett B."/>
            <person name="Lynch S.C."/>
            <person name="Garnas J.R."/>
            <person name="Kasson L.R."/>
            <person name="Stajich J.E."/>
        </authorList>
    </citation>
    <scope>NUCLEOTIDE SEQUENCE [LARGE SCALE GENOMIC DNA]</scope>
    <source>
        <strain evidence="1 2">NRRL 64651</strain>
    </source>
</reference>
<name>A0ABR1IC05_9HYPO</name>
<organism evidence="1 2">
    <name type="scientific">Neonectria magnoliae</name>
    <dbReference type="NCBI Taxonomy" id="2732573"/>
    <lineage>
        <taxon>Eukaryota</taxon>
        <taxon>Fungi</taxon>
        <taxon>Dikarya</taxon>
        <taxon>Ascomycota</taxon>
        <taxon>Pezizomycotina</taxon>
        <taxon>Sordariomycetes</taxon>
        <taxon>Hypocreomycetidae</taxon>
        <taxon>Hypocreales</taxon>
        <taxon>Nectriaceae</taxon>
        <taxon>Neonectria</taxon>
    </lineage>
</organism>
<evidence type="ECO:0000313" key="2">
    <source>
        <dbReference type="Proteomes" id="UP001498421"/>
    </source>
</evidence>
<accession>A0ABR1IC05</accession>
<dbReference type="EMBL" id="JAZAVK010000016">
    <property type="protein sequence ID" value="KAK7430866.1"/>
    <property type="molecule type" value="Genomic_DNA"/>
</dbReference>
<comment type="caution">
    <text evidence="1">The sequence shown here is derived from an EMBL/GenBank/DDBJ whole genome shotgun (WGS) entry which is preliminary data.</text>
</comment>
<dbReference type="Proteomes" id="UP001498421">
    <property type="component" value="Unassembled WGS sequence"/>
</dbReference>
<evidence type="ECO:0000313" key="1">
    <source>
        <dbReference type="EMBL" id="KAK7430866.1"/>
    </source>
</evidence>
<keyword evidence="2" id="KW-1185">Reference proteome</keyword>